<sequence length="90" mass="10115">MSPLPGGTNMKQIYRSLAVISLTTVFGWFSTTMIMTINMLLKANIERMHADLMAGLFVNFSCAANFFVYYAMREEREDGTVSVVINHALN</sequence>
<feature type="transmembrane region" description="Helical" evidence="1">
    <location>
        <begin position="12"/>
        <end position="40"/>
    </location>
</feature>
<keyword evidence="3" id="KW-1185">Reference proteome</keyword>
<dbReference type="Pfam" id="PF10320">
    <property type="entry name" value="7TM_GPCR_Srsx"/>
    <property type="match status" value="1"/>
</dbReference>
<dbReference type="InterPro" id="IPR019424">
    <property type="entry name" value="7TM_GPCR_Srsx"/>
</dbReference>
<feature type="transmembrane region" description="Helical" evidence="1">
    <location>
        <begin position="52"/>
        <end position="72"/>
    </location>
</feature>
<dbReference type="Proteomes" id="UP001196413">
    <property type="component" value="Unassembled WGS sequence"/>
</dbReference>
<evidence type="ECO:0000313" key="2">
    <source>
        <dbReference type="EMBL" id="KAJ1346858.1"/>
    </source>
</evidence>
<protein>
    <submittedName>
        <fullName evidence="2">Uncharacterized protein</fullName>
    </submittedName>
</protein>
<evidence type="ECO:0000313" key="3">
    <source>
        <dbReference type="Proteomes" id="UP001196413"/>
    </source>
</evidence>
<organism evidence="2 3">
    <name type="scientific">Parelaphostrongylus tenuis</name>
    <name type="common">Meningeal worm</name>
    <dbReference type="NCBI Taxonomy" id="148309"/>
    <lineage>
        <taxon>Eukaryota</taxon>
        <taxon>Metazoa</taxon>
        <taxon>Ecdysozoa</taxon>
        <taxon>Nematoda</taxon>
        <taxon>Chromadorea</taxon>
        <taxon>Rhabditida</taxon>
        <taxon>Rhabditina</taxon>
        <taxon>Rhabditomorpha</taxon>
        <taxon>Strongyloidea</taxon>
        <taxon>Metastrongylidae</taxon>
        <taxon>Parelaphostrongylus</taxon>
    </lineage>
</organism>
<keyword evidence="1" id="KW-0812">Transmembrane</keyword>
<evidence type="ECO:0000256" key="1">
    <source>
        <dbReference type="SAM" id="Phobius"/>
    </source>
</evidence>
<accession>A0AAD5QCJ2</accession>
<keyword evidence="1" id="KW-0472">Membrane</keyword>
<gene>
    <name evidence="2" type="ORF">KIN20_001774</name>
</gene>
<dbReference type="EMBL" id="JAHQIW010000233">
    <property type="protein sequence ID" value="KAJ1346858.1"/>
    <property type="molecule type" value="Genomic_DNA"/>
</dbReference>
<keyword evidence="1" id="KW-1133">Transmembrane helix</keyword>
<dbReference type="AlphaFoldDB" id="A0AAD5QCJ2"/>
<reference evidence="2" key="1">
    <citation type="submission" date="2021-06" db="EMBL/GenBank/DDBJ databases">
        <title>Parelaphostrongylus tenuis whole genome reference sequence.</title>
        <authorList>
            <person name="Garwood T.J."/>
            <person name="Larsen P.A."/>
            <person name="Fountain-Jones N.M."/>
            <person name="Garbe J.R."/>
            <person name="Macchietto M.G."/>
            <person name="Kania S.A."/>
            <person name="Gerhold R.W."/>
            <person name="Richards J.E."/>
            <person name="Wolf T.M."/>
        </authorList>
    </citation>
    <scope>NUCLEOTIDE SEQUENCE</scope>
    <source>
        <strain evidence="2">MNPRO001-30</strain>
        <tissue evidence="2">Meninges</tissue>
    </source>
</reference>
<proteinExistence type="predicted"/>
<comment type="caution">
    <text evidence="2">The sequence shown here is derived from an EMBL/GenBank/DDBJ whole genome shotgun (WGS) entry which is preliminary data.</text>
</comment>
<name>A0AAD5QCJ2_PARTN</name>